<dbReference type="PANTHER" id="PTHR48122">
    <property type="entry name" value="CENTROMERE PROTEIN H"/>
    <property type="match status" value="1"/>
</dbReference>
<keyword evidence="10" id="KW-1185">Reference proteome</keyword>
<dbReference type="Pfam" id="PF05837">
    <property type="entry name" value="CENP-H"/>
    <property type="match status" value="1"/>
</dbReference>
<evidence type="ECO:0000256" key="2">
    <source>
        <dbReference type="ARBA" id="ARBA00004629"/>
    </source>
</evidence>
<evidence type="ECO:0000256" key="3">
    <source>
        <dbReference type="ARBA" id="ARBA00022454"/>
    </source>
</evidence>
<proteinExistence type="inferred from homology"/>
<reference evidence="9 10" key="1">
    <citation type="journal article" date="2017" name="G3 (Bethesda)">
        <title>First Draft Genome Sequence of the Pathogenic Fungus Lomentospora prolificans (Formerly Scedosporium prolificans).</title>
        <authorList>
            <person name="Luo R."/>
            <person name="Zimin A."/>
            <person name="Workman R."/>
            <person name="Fan Y."/>
            <person name="Pertea G."/>
            <person name="Grossman N."/>
            <person name="Wear M.P."/>
            <person name="Jia B."/>
            <person name="Miller H."/>
            <person name="Casadevall A."/>
            <person name="Timp W."/>
            <person name="Zhang S.X."/>
            <person name="Salzberg S.L."/>
        </authorList>
    </citation>
    <scope>NUCLEOTIDE SEQUENCE [LARGE SCALE GENOMIC DNA]</scope>
    <source>
        <strain evidence="9 10">JHH-5317</strain>
    </source>
</reference>
<evidence type="ECO:0000313" key="9">
    <source>
        <dbReference type="EMBL" id="PKS10518.1"/>
    </source>
</evidence>
<dbReference type="AlphaFoldDB" id="A0A2N3NDL7"/>
<comment type="similarity">
    <text evidence="7">Belongs to the CENP-H/MCM16 family.</text>
</comment>
<evidence type="ECO:0000256" key="5">
    <source>
        <dbReference type="ARBA" id="ARBA00023242"/>
    </source>
</evidence>
<evidence type="ECO:0000256" key="4">
    <source>
        <dbReference type="ARBA" id="ARBA00022838"/>
    </source>
</evidence>
<feature type="domain" description="Centromere protein H C-terminal" evidence="8">
    <location>
        <begin position="24"/>
        <end position="226"/>
    </location>
</feature>
<evidence type="ECO:0000313" key="10">
    <source>
        <dbReference type="Proteomes" id="UP000233524"/>
    </source>
</evidence>
<gene>
    <name evidence="9" type="ORF">jhhlp_002270</name>
</gene>
<dbReference type="STRING" id="41688.A0A2N3NDL7"/>
<accession>A0A2N3NDL7</accession>
<protein>
    <recommendedName>
        <fullName evidence="8">Centromere protein H C-terminal domain-containing protein</fullName>
    </recommendedName>
</protein>
<dbReference type="GO" id="GO:0007052">
    <property type="term" value="P:mitotic spindle organization"/>
    <property type="evidence" value="ECO:0007669"/>
    <property type="project" value="TreeGrafter"/>
</dbReference>
<dbReference type="InParanoid" id="A0A2N3NDL7"/>
<dbReference type="VEuPathDB" id="FungiDB:jhhlp_002270"/>
<sequence length="230" mass="25547">MSASTGKRPNSWVRLATPLSKAEEEVLSLYDRLQELKLEMALLQAHGAYQGGNHDPFWGDLSTQNELLEARSSYRLGRIVVDNILTVTPVLKSIHHRNDTSPLEIRDILPYARERDSVSTALAQQSNELQNVWDDLTDIQGKAVVVSRANVSMTSELLDLTGLAKGRKFDTLGGIVMEDELKQAGQEARKSRQRWKVIKGTVSAVIVGSGIDWAHDPELVDIVLDPSHEL</sequence>
<dbReference type="GO" id="GO:0000776">
    <property type="term" value="C:kinetochore"/>
    <property type="evidence" value="ECO:0007669"/>
    <property type="project" value="UniProtKB-KW"/>
</dbReference>
<comment type="caution">
    <text evidence="9">The sequence shown here is derived from an EMBL/GenBank/DDBJ whole genome shotgun (WGS) entry which is preliminary data.</text>
</comment>
<dbReference type="Proteomes" id="UP000233524">
    <property type="component" value="Unassembled WGS sequence"/>
</dbReference>
<dbReference type="OrthoDB" id="2274804at2759"/>
<evidence type="ECO:0000256" key="1">
    <source>
        <dbReference type="ARBA" id="ARBA00004123"/>
    </source>
</evidence>
<evidence type="ECO:0000256" key="6">
    <source>
        <dbReference type="ARBA" id="ARBA00023328"/>
    </source>
</evidence>
<dbReference type="GO" id="GO:0051382">
    <property type="term" value="P:kinetochore assembly"/>
    <property type="evidence" value="ECO:0007669"/>
    <property type="project" value="InterPro"/>
</dbReference>
<keyword evidence="4" id="KW-0995">Kinetochore</keyword>
<name>A0A2N3NDL7_9PEZI</name>
<dbReference type="GO" id="GO:0007059">
    <property type="term" value="P:chromosome segregation"/>
    <property type="evidence" value="ECO:0007669"/>
    <property type="project" value="TreeGrafter"/>
</dbReference>
<dbReference type="PANTHER" id="PTHR48122:SF1">
    <property type="entry name" value="CENTROMERE PROTEIN H"/>
    <property type="match status" value="1"/>
</dbReference>
<keyword evidence="6" id="KW-0137">Centromere</keyword>
<dbReference type="GO" id="GO:0043515">
    <property type="term" value="F:kinetochore binding"/>
    <property type="evidence" value="ECO:0007669"/>
    <property type="project" value="TreeGrafter"/>
</dbReference>
<dbReference type="InterPro" id="IPR008426">
    <property type="entry name" value="CENP-H_C"/>
</dbReference>
<comment type="subcellular location">
    <subcellularLocation>
        <location evidence="2">Chromosome</location>
        <location evidence="2">Centromere</location>
        <location evidence="2">Kinetochore</location>
    </subcellularLocation>
    <subcellularLocation>
        <location evidence="1">Nucleus</location>
    </subcellularLocation>
</comment>
<dbReference type="GO" id="GO:0005634">
    <property type="term" value="C:nucleus"/>
    <property type="evidence" value="ECO:0007669"/>
    <property type="project" value="UniProtKB-SubCell"/>
</dbReference>
<organism evidence="9 10">
    <name type="scientific">Lomentospora prolificans</name>
    <dbReference type="NCBI Taxonomy" id="41688"/>
    <lineage>
        <taxon>Eukaryota</taxon>
        <taxon>Fungi</taxon>
        <taxon>Dikarya</taxon>
        <taxon>Ascomycota</taxon>
        <taxon>Pezizomycotina</taxon>
        <taxon>Sordariomycetes</taxon>
        <taxon>Hypocreomycetidae</taxon>
        <taxon>Microascales</taxon>
        <taxon>Microascaceae</taxon>
        <taxon>Lomentospora</taxon>
    </lineage>
</organism>
<dbReference type="EMBL" id="NLAX01000008">
    <property type="protein sequence ID" value="PKS10518.1"/>
    <property type="molecule type" value="Genomic_DNA"/>
</dbReference>
<keyword evidence="5" id="KW-0539">Nucleus</keyword>
<keyword evidence="3" id="KW-0158">Chromosome</keyword>
<evidence type="ECO:0000256" key="7">
    <source>
        <dbReference type="ARBA" id="ARBA00025735"/>
    </source>
</evidence>
<evidence type="ECO:0000259" key="8">
    <source>
        <dbReference type="Pfam" id="PF05837"/>
    </source>
</evidence>
<dbReference type="InterPro" id="IPR040034">
    <property type="entry name" value="CENP-H"/>
</dbReference>